<feature type="transmembrane region" description="Helical" evidence="1">
    <location>
        <begin position="533"/>
        <end position="551"/>
    </location>
</feature>
<name>A0A9P5PFV6_9AGAR</name>
<dbReference type="EMBL" id="JADNRY010000166">
    <property type="protein sequence ID" value="KAF9062638.1"/>
    <property type="molecule type" value="Genomic_DNA"/>
</dbReference>
<evidence type="ECO:0000313" key="3">
    <source>
        <dbReference type="Proteomes" id="UP000772434"/>
    </source>
</evidence>
<gene>
    <name evidence="2" type="ORF">BDP27DRAFT_1451656</name>
</gene>
<keyword evidence="1" id="KW-1133">Transmembrane helix</keyword>
<keyword evidence="3" id="KW-1185">Reference proteome</keyword>
<keyword evidence="1" id="KW-0812">Transmembrane</keyword>
<feature type="transmembrane region" description="Helical" evidence="1">
    <location>
        <begin position="171"/>
        <end position="194"/>
    </location>
</feature>
<keyword evidence="1" id="KW-0472">Membrane</keyword>
<reference evidence="2" key="1">
    <citation type="submission" date="2020-11" db="EMBL/GenBank/DDBJ databases">
        <authorList>
            <consortium name="DOE Joint Genome Institute"/>
            <person name="Ahrendt S."/>
            <person name="Riley R."/>
            <person name="Andreopoulos W."/>
            <person name="Labutti K."/>
            <person name="Pangilinan J."/>
            <person name="Ruiz-Duenas F.J."/>
            <person name="Barrasa J.M."/>
            <person name="Sanchez-Garcia M."/>
            <person name="Camarero S."/>
            <person name="Miyauchi S."/>
            <person name="Serrano A."/>
            <person name="Linde D."/>
            <person name="Babiker R."/>
            <person name="Drula E."/>
            <person name="Ayuso-Fernandez I."/>
            <person name="Pacheco R."/>
            <person name="Padilla G."/>
            <person name="Ferreira P."/>
            <person name="Barriuso J."/>
            <person name="Kellner H."/>
            <person name="Castanera R."/>
            <person name="Alfaro M."/>
            <person name="Ramirez L."/>
            <person name="Pisabarro A.G."/>
            <person name="Kuo A."/>
            <person name="Tritt A."/>
            <person name="Lipzen A."/>
            <person name="He G."/>
            <person name="Yan M."/>
            <person name="Ng V."/>
            <person name="Cullen D."/>
            <person name="Martin F."/>
            <person name="Rosso M.-N."/>
            <person name="Henrissat B."/>
            <person name="Hibbett D."/>
            <person name="Martinez A.T."/>
            <person name="Grigoriev I.V."/>
        </authorList>
    </citation>
    <scope>NUCLEOTIDE SEQUENCE</scope>
    <source>
        <strain evidence="2">AH 40177</strain>
    </source>
</reference>
<evidence type="ECO:0000256" key="1">
    <source>
        <dbReference type="SAM" id="Phobius"/>
    </source>
</evidence>
<organism evidence="2 3">
    <name type="scientific">Rhodocollybia butyracea</name>
    <dbReference type="NCBI Taxonomy" id="206335"/>
    <lineage>
        <taxon>Eukaryota</taxon>
        <taxon>Fungi</taxon>
        <taxon>Dikarya</taxon>
        <taxon>Basidiomycota</taxon>
        <taxon>Agaricomycotina</taxon>
        <taxon>Agaricomycetes</taxon>
        <taxon>Agaricomycetidae</taxon>
        <taxon>Agaricales</taxon>
        <taxon>Marasmiineae</taxon>
        <taxon>Omphalotaceae</taxon>
        <taxon>Rhodocollybia</taxon>
    </lineage>
</organism>
<feature type="transmembrane region" description="Helical" evidence="1">
    <location>
        <begin position="113"/>
        <end position="136"/>
    </location>
</feature>
<comment type="caution">
    <text evidence="2">The sequence shown here is derived from an EMBL/GenBank/DDBJ whole genome shotgun (WGS) entry which is preliminary data.</text>
</comment>
<proteinExistence type="predicted"/>
<dbReference type="Proteomes" id="UP000772434">
    <property type="component" value="Unassembled WGS sequence"/>
</dbReference>
<evidence type="ECO:0000313" key="2">
    <source>
        <dbReference type="EMBL" id="KAF9062638.1"/>
    </source>
</evidence>
<dbReference type="OrthoDB" id="3158487at2759"/>
<feature type="transmembrane region" description="Helical" evidence="1">
    <location>
        <begin position="67"/>
        <end position="93"/>
    </location>
</feature>
<sequence length="617" mass="66268">MSSNMTAGHGISLSYSRSGDSFKSGYAPLHEDEETFQEMPKMEYNHPYAPNSSRITSLPSSSRRTRVGFIIISAGFIGAAVLAVVNHIVFYQLNGTVTGNHTRQFWITLVQNAFPTAISIVLLAALNCCLLQVALYRIRLSSHSLALVSLMTSPPDSLTTLLILCKSRLQLSVLGFVFLGVITQSSLAFTSVFVPGSLTITSSPARPKLISVPTIDLNLVDRSESAGNAASNDGQSAILFSTPSQRWQQLITRAATTNIAPTWDPPADCGIACTYKFNYSAPALNCTPLSQQDIWPNNQSSSDSSNGLAFPLITGNTTPNEYFMYNASYSVEVQPTGVVSFNNSALQVYYLEGFNSTTLANSLANGTQPDISPYSALGAFCTFQSATYEATTSFANNSQTSSTNVTAFSGPLPFEPKDGTFNSTLAGLSIAYIYGELFSGNVSHNSSSGTETTSTQALLTPLFNLTSVVLGPNTTDGYFSLSQRLHGDIAQGLQDLLANVTLSLVNEHIAFTPADAMVTPATTEYVYQVRRLVISYVIVFAASTLIVILGLSSLHANDITATFDLEQILEMTANSSGLHELAVRPKFDEVPVKGRLVMGGHGLTQPVLDVDREKKEV</sequence>
<accession>A0A9P5PFV6</accession>
<protein>
    <submittedName>
        <fullName evidence="2">Uncharacterized protein</fullName>
    </submittedName>
</protein>
<dbReference type="AlphaFoldDB" id="A0A9P5PFV6"/>